<gene>
    <name evidence="6" type="ORF">KZC50_06185</name>
</gene>
<dbReference type="Gene3D" id="3.10.105.10">
    <property type="entry name" value="Dipeptide-binding Protein, Domain 3"/>
    <property type="match status" value="1"/>
</dbReference>
<evidence type="ECO:0000256" key="3">
    <source>
        <dbReference type="ARBA" id="ARBA00022729"/>
    </source>
</evidence>
<dbReference type="InterPro" id="IPR000914">
    <property type="entry name" value="SBP_5_dom"/>
</dbReference>
<dbReference type="PIRSF" id="PIRSF002741">
    <property type="entry name" value="MppA"/>
    <property type="match status" value="1"/>
</dbReference>
<feature type="chain" id="PRO_5042523735" evidence="4">
    <location>
        <begin position="24"/>
        <end position="510"/>
    </location>
</feature>
<evidence type="ECO:0000256" key="2">
    <source>
        <dbReference type="ARBA" id="ARBA00022448"/>
    </source>
</evidence>
<dbReference type="AlphaFoldDB" id="A0AAJ2LW02"/>
<evidence type="ECO:0000259" key="5">
    <source>
        <dbReference type="Pfam" id="PF00496"/>
    </source>
</evidence>
<dbReference type="GO" id="GO:0042597">
    <property type="term" value="C:periplasmic space"/>
    <property type="evidence" value="ECO:0007669"/>
    <property type="project" value="UniProtKB-ARBA"/>
</dbReference>
<dbReference type="Proteomes" id="UP001183582">
    <property type="component" value="Unassembled WGS sequence"/>
</dbReference>
<evidence type="ECO:0000256" key="4">
    <source>
        <dbReference type="SAM" id="SignalP"/>
    </source>
</evidence>
<dbReference type="PROSITE" id="PS51257">
    <property type="entry name" value="PROKAR_LIPOPROTEIN"/>
    <property type="match status" value="1"/>
</dbReference>
<comment type="similarity">
    <text evidence="1">Belongs to the bacterial solute-binding protein 5 family.</text>
</comment>
<accession>A0AAJ2LW02</accession>
<dbReference type="GO" id="GO:1904680">
    <property type="term" value="F:peptide transmembrane transporter activity"/>
    <property type="evidence" value="ECO:0007669"/>
    <property type="project" value="TreeGrafter"/>
</dbReference>
<evidence type="ECO:0000313" key="7">
    <source>
        <dbReference type="Proteomes" id="UP001183582"/>
    </source>
</evidence>
<dbReference type="InterPro" id="IPR039424">
    <property type="entry name" value="SBP_5"/>
</dbReference>
<reference evidence="6 7" key="1">
    <citation type="submission" date="2021-06" db="EMBL/GenBank/DDBJ databases">
        <title>Genome-based taxonomic framework of Microbacterium strains isolated from marine environment, the description of four new species and reclassification of four preexisting species.</title>
        <authorList>
            <person name="Lee S.D."/>
            <person name="Kim S.-M."/>
            <person name="Byeon Y.-S."/>
            <person name="Yang H.L."/>
            <person name="Kim I.S."/>
        </authorList>
    </citation>
    <scope>NUCLEOTIDE SEQUENCE [LARGE SCALE GENOMIC DNA]</scope>
    <source>
        <strain evidence="6 7">KACC 20514</strain>
    </source>
</reference>
<feature type="signal peptide" evidence="4">
    <location>
        <begin position="1"/>
        <end position="23"/>
    </location>
</feature>
<keyword evidence="3 4" id="KW-0732">Signal</keyword>
<sequence length="510" mass="54937">MKSMKTAVGLLAVGALLLSGCSAGSTPAPSDGEAASGGTLRIGQIGDVTSWDPAQAHVGHQLLPYQIVYDTLLLREPDGTLAPMLATAWEYDDTRTVLTLDLRTDVTFSDGEPFDADAVKTNLESFKAGNGRQAVQLTQFESATVVDEDTVEITLAEPDPAMEYYLSQAAGLMASPAAIEAGTLETSPVGTGPYEFDAGNSTRDSQATFTAREDYWNPELQKFDSVELRILDELSARVNAAVSGQVDYTTLDARSAQQALDTGLEIIPDYQVDWTGLTIFDREGALNPALADPRVRQAMNYAIDRETLLEELQLGYGTATSQVFGPESGAYLEDLEDYYPYDPDRARELLAEAGYADGFELTLPVISGFATQVTAMSQQLADVGITVVQESVAAPNYVADAVQSKFQAFNFNLFQGEAWVAINQIIAPTATFNPFGTTSPEPQELLDVVQAGGEDSEAAAQAVNEYVTENAWFVPLYRIDQIAVYDPEVLSVEAQVQQAIPSIYNFAPAS</sequence>
<name>A0AAJ2LW02_9MICO</name>
<keyword evidence="2" id="KW-0813">Transport</keyword>
<comment type="caution">
    <text evidence="6">The sequence shown here is derived from an EMBL/GenBank/DDBJ whole genome shotgun (WGS) entry which is preliminary data.</text>
</comment>
<protein>
    <submittedName>
        <fullName evidence="6">ABC transporter substrate-binding protein</fullName>
    </submittedName>
</protein>
<dbReference type="Gene3D" id="3.40.190.10">
    <property type="entry name" value="Periplasmic binding protein-like II"/>
    <property type="match status" value="1"/>
</dbReference>
<proteinExistence type="inferred from homology"/>
<dbReference type="InterPro" id="IPR030678">
    <property type="entry name" value="Peptide/Ni-bd"/>
</dbReference>
<dbReference type="GO" id="GO:0043190">
    <property type="term" value="C:ATP-binding cassette (ABC) transporter complex"/>
    <property type="evidence" value="ECO:0007669"/>
    <property type="project" value="InterPro"/>
</dbReference>
<evidence type="ECO:0000313" key="6">
    <source>
        <dbReference type="EMBL" id="MDS0245202.1"/>
    </source>
</evidence>
<dbReference type="PANTHER" id="PTHR30290">
    <property type="entry name" value="PERIPLASMIC BINDING COMPONENT OF ABC TRANSPORTER"/>
    <property type="match status" value="1"/>
</dbReference>
<evidence type="ECO:0000256" key="1">
    <source>
        <dbReference type="ARBA" id="ARBA00005695"/>
    </source>
</evidence>
<dbReference type="Pfam" id="PF00496">
    <property type="entry name" value="SBP_bac_5"/>
    <property type="match status" value="1"/>
</dbReference>
<organism evidence="6 7">
    <name type="scientific">Microbacterium aurantiacum</name>
    <dbReference type="NCBI Taxonomy" id="162393"/>
    <lineage>
        <taxon>Bacteria</taxon>
        <taxon>Bacillati</taxon>
        <taxon>Actinomycetota</taxon>
        <taxon>Actinomycetes</taxon>
        <taxon>Micrococcales</taxon>
        <taxon>Microbacteriaceae</taxon>
        <taxon>Microbacterium</taxon>
    </lineage>
</organism>
<dbReference type="SUPFAM" id="SSF53850">
    <property type="entry name" value="Periplasmic binding protein-like II"/>
    <property type="match status" value="1"/>
</dbReference>
<feature type="domain" description="Solute-binding protein family 5" evidence="5">
    <location>
        <begin position="81"/>
        <end position="414"/>
    </location>
</feature>
<dbReference type="PANTHER" id="PTHR30290:SF9">
    <property type="entry name" value="OLIGOPEPTIDE-BINDING PROTEIN APPA"/>
    <property type="match status" value="1"/>
</dbReference>
<dbReference type="EMBL" id="JAHWXH010000001">
    <property type="protein sequence ID" value="MDS0245202.1"/>
    <property type="molecule type" value="Genomic_DNA"/>
</dbReference>
<dbReference type="GO" id="GO:0015833">
    <property type="term" value="P:peptide transport"/>
    <property type="evidence" value="ECO:0007669"/>
    <property type="project" value="TreeGrafter"/>
</dbReference>